<keyword evidence="6" id="KW-0479">Metal-binding</keyword>
<evidence type="ECO:0000256" key="2">
    <source>
        <dbReference type="ARBA" id="ARBA00022679"/>
    </source>
</evidence>
<dbReference type="GO" id="GO:0005524">
    <property type="term" value="F:ATP binding"/>
    <property type="evidence" value="ECO:0007669"/>
    <property type="project" value="UniProtKB-KW"/>
</dbReference>
<evidence type="ECO:0000313" key="9">
    <source>
        <dbReference type="Proteomes" id="UP000435649"/>
    </source>
</evidence>
<dbReference type="GO" id="GO:0008776">
    <property type="term" value="F:acetate kinase activity"/>
    <property type="evidence" value="ECO:0007669"/>
    <property type="project" value="UniProtKB-UniRule"/>
</dbReference>
<feature type="site" description="Transition state stabilizer" evidence="6">
    <location>
        <position position="181"/>
    </location>
</feature>
<dbReference type="SUPFAM" id="SSF53067">
    <property type="entry name" value="Actin-like ATPase domain"/>
    <property type="match status" value="2"/>
</dbReference>
<dbReference type="PANTHER" id="PTHR21060">
    <property type="entry name" value="ACETATE KINASE"/>
    <property type="match status" value="1"/>
</dbReference>
<keyword evidence="9" id="KW-1185">Reference proteome</keyword>
<keyword evidence="2 6" id="KW-0808">Transferase</keyword>
<comment type="similarity">
    <text evidence="1 6 7">Belongs to the acetokinase family.</text>
</comment>
<comment type="catalytic activity">
    <reaction evidence="6">
        <text>acetate + ATP = acetyl phosphate + ADP</text>
        <dbReference type="Rhea" id="RHEA:11352"/>
        <dbReference type="ChEBI" id="CHEBI:22191"/>
        <dbReference type="ChEBI" id="CHEBI:30089"/>
        <dbReference type="ChEBI" id="CHEBI:30616"/>
        <dbReference type="ChEBI" id="CHEBI:456216"/>
        <dbReference type="EC" id="2.7.2.1"/>
    </reaction>
</comment>
<comment type="cofactor">
    <cofactor evidence="6">
        <name>Mg(2+)</name>
        <dbReference type="ChEBI" id="CHEBI:18420"/>
    </cofactor>
    <cofactor evidence="6">
        <name>Mn(2+)</name>
        <dbReference type="ChEBI" id="CHEBI:29035"/>
    </cofactor>
    <text evidence="6">Mg(2+). Can also accept Mn(2+).</text>
</comment>
<reference evidence="8 9" key="1">
    <citation type="submission" date="2019-08" db="EMBL/GenBank/DDBJ databases">
        <title>In-depth cultivation of the pig gut microbiome towards novel bacterial diversity and tailored functional studies.</title>
        <authorList>
            <person name="Wylensek D."/>
            <person name="Hitch T.C.A."/>
            <person name="Clavel T."/>
        </authorList>
    </citation>
    <scope>NUCLEOTIDE SEQUENCE [LARGE SCALE GENOMIC DNA]</scope>
    <source>
        <strain evidence="8 9">BBE-744-WT-12</strain>
    </source>
</reference>
<dbReference type="EMBL" id="VUNS01000003">
    <property type="protein sequence ID" value="MST96401.1"/>
    <property type="molecule type" value="Genomic_DNA"/>
</dbReference>
<comment type="pathway">
    <text evidence="6">Metabolic intermediate biosynthesis; acetyl-CoA biosynthesis; acetyl-CoA from acetate: step 1/2.</text>
</comment>
<feature type="active site" description="Proton donor/acceptor" evidence="6">
    <location>
        <position position="149"/>
    </location>
</feature>
<dbReference type="PRINTS" id="PR00471">
    <property type="entry name" value="ACETATEKNASE"/>
</dbReference>
<feature type="site" description="Transition state stabilizer" evidence="6">
    <location>
        <position position="242"/>
    </location>
</feature>
<evidence type="ECO:0000313" key="8">
    <source>
        <dbReference type="EMBL" id="MST96401.1"/>
    </source>
</evidence>
<keyword evidence="6" id="KW-0460">Magnesium</keyword>
<dbReference type="UniPathway" id="UPA00340">
    <property type="reaction ID" value="UER00458"/>
</dbReference>
<dbReference type="EC" id="2.7.2.1" evidence="6"/>
<evidence type="ECO:0000256" key="5">
    <source>
        <dbReference type="ARBA" id="ARBA00022840"/>
    </source>
</evidence>
<dbReference type="GO" id="GO:0000287">
    <property type="term" value="F:magnesium ion binding"/>
    <property type="evidence" value="ECO:0007669"/>
    <property type="project" value="UniProtKB-UniRule"/>
</dbReference>
<dbReference type="RefSeq" id="WP_154417167.1">
    <property type="nucleotide sequence ID" value="NZ_CALXOB010000023.1"/>
</dbReference>
<evidence type="ECO:0000256" key="7">
    <source>
        <dbReference type="RuleBase" id="RU003835"/>
    </source>
</evidence>
<sequence>MKVLVINAGSSSMKFTLFSMANNTVLAKGQFERLGTDKPNMIYKRLSDGLKFEGIVPVRNLEEALKRVCAKLVDPADGVMKDLGEIVAIGHRVLLGGEKITKPVKVDEGVKEIIREYIPLGPLHNPANLAGIEACEAAMPGIPNVAVFDTQFHMTMPPEAYLYAIPTEYYEKYGIRKYGFHGTSHRYVTLATAEFLGKKPEDVTLITCHLGNGCSMAAVKNGKVIDTTMGLTPLEGLMMGTRSGDLDPAVVIHLIELGHSTKEVDTILNKKSGLYGVGGINSGDMRDMINAAEGGNEQAELALKMFARRVVKYVGAYYVLLGGADALVFTGGVGEYSVPMRKRITSQLGALGLKLDDERNKECFGKPGVISTDDSKWKMIVMPTDEELMIATDTVNTLGLKK</sequence>
<dbReference type="InterPro" id="IPR000890">
    <property type="entry name" value="Aliphatic_acid_kin_short-chain"/>
</dbReference>
<dbReference type="HAMAP" id="MF_00020">
    <property type="entry name" value="Acetate_kinase"/>
    <property type="match status" value="1"/>
</dbReference>
<dbReference type="PANTHER" id="PTHR21060:SF15">
    <property type="entry name" value="ACETATE KINASE-RELATED"/>
    <property type="match status" value="1"/>
</dbReference>
<keyword evidence="3 6" id="KW-0547">Nucleotide-binding</keyword>
<dbReference type="PROSITE" id="PS01075">
    <property type="entry name" value="ACETATE_KINASE_1"/>
    <property type="match status" value="1"/>
</dbReference>
<dbReference type="CDD" id="cd24010">
    <property type="entry name" value="ASKHA_NBD_AcK_PK"/>
    <property type="match status" value="1"/>
</dbReference>
<dbReference type="GO" id="GO:0006083">
    <property type="term" value="P:acetate metabolic process"/>
    <property type="evidence" value="ECO:0007669"/>
    <property type="project" value="TreeGrafter"/>
</dbReference>
<comment type="subcellular location">
    <subcellularLocation>
        <location evidence="6">Cytoplasm</location>
    </subcellularLocation>
</comment>
<comment type="function">
    <text evidence="6">Catalyzes the formation of acetyl phosphate from acetate and ATP. Can also catalyze the reverse reaction.</text>
</comment>
<dbReference type="GO" id="GO:0006085">
    <property type="term" value="P:acetyl-CoA biosynthetic process"/>
    <property type="evidence" value="ECO:0007669"/>
    <property type="project" value="UniProtKB-UniRule"/>
</dbReference>
<dbReference type="AlphaFoldDB" id="A0A844G158"/>
<feature type="binding site" evidence="6">
    <location>
        <position position="14"/>
    </location>
    <ligand>
        <name>ATP</name>
        <dbReference type="ChEBI" id="CHEBI:30616"/>
    </ligand>
</feature>
<dbReference type="Proteomes" id="UP000435649">
    <property type="component" value="Unassembled WGS sequence"/>
</dbReference>
<evidence type="ECO:0000256" key="4">
    <source>
        <dbReference type="ARBA" id="ARBA00022777"/>
    </source>
</evidence>
<evidence type="ECO:0000256" key="3">
    <source>
        <dbReference type="ARBA" id="ARBA00022741"/>
    </source>
</evidence>
<gene>
    <name evidence="6" type="primary">ackA</name>
    <name evidence="8" type="ORF">FYJ85_04985</name>
</gene>
<comment type="subunit">
    <text evidence="6">Homodimer.</text>
</comment>
<dbReference type="PIRSF" id="PIRSF000722">
    <property type="entry name" value="Acetate_prop_kin"/>
    <property type="match status" value="1"/>
</dbReference>
<feature type="binding site" evidence="6">
    <location>
        <position position="7"/>
    </location>
    <ligand>
        <name>Mg(2+)</name>
        <dbReference type="ChEBI" id="CHEBI:18420"/>
    </ligand>
</feature>
<feature type="binding site" evidence="6">
    <location>
        <begin position="209"/>
        <end position="213"/>
    </location>
    <ligand>
        <name>ATP</name>
        <dbReference type="ChEBI" id="CHEBI:30616"/>
    </ligand>
</feature>
<feature type="binding site" evidence="6">
    <location>
        <begin position="284"/>
        <end position="286"/>
    </location>
    <ligand>
        <name>ATP</name>
        <dbReference type="ChEBI" id="CHEBI:30616"/>
    </ligand>
</feature>
<name>A0A844G158_9BACT</name>
<evidence type="ECO:0000256" key="1">
    <source>
        <dbReference type="ARBA" id="ARBA00008748"/>
    </source>
</evidence>
<dbReference type="NCBIfam" id="TIGR00016">
    <property type="entry name" value="ackA"/>
    <property type="match status" value="1"/>
</dbReference>
<dbReference type="PROSITE" id="PS01076">
    <property type="entry name" value="ACETATE_KINASE_2"/>
    <property type="match status" value="1"/>
</dbReference>
<dbReference type="InterPro" id="IPR004372">
    <property type="entry name" value="Ac/propionate_kinase"/>
</dbReference>
<dbReference type="Pfam" id="PF00871">
    <property type="entry name" value="Acetate_kinase"/>
    <property type="match status" value="1"/>
</dbReference>
<feature type="binding site" evidence="6">
    <location>
        <position position="386"/>
    </location>
    <ligand>
        <name>Mg(2+)</name>
        <dbReference type="ChEBI" id="CHEBI:18420"/>
    </ligand>
</feature>
<comment type="caution">
    <text evidence="8">The sequence shown here is derived from an EMBL/GenBank/DDBJ whole genome shotgun (WGS) entry which is preliminary data.</text>
</comment>
<keyword evidence="4 6" id="KW-0418">Kinase</keyword>
<accession>A0A844G158</accession>
<dbReference type="InterPro" id="IPR043129">
    <property type="entry name" value="ATPase_NBD"/>
</dbReference>
<comment type="caution">
    <text evidence="6">Lacks conserved residue(s) required for the propagation of feature annotation.</text>
</comment>
<feature type="binding site" evidence="6">
    <location>
        <position position="92"/>
    </location>
    <ligand>
        <name>substrate</name>
    </ligand>
</feature>
<proteinExistence type="inferred from homology"/>
<evidence type="ECO:0000256" key="6">
    <source>
        <dbReference type="HAMAP-Rule" id="MF_00020"/>
    </source>
</evidence>
<organism evidence="8 9">
    <name type="scientific">Victivallis lenta</name>
    <dbReference type="NCBI Taxonomy" id="2606640"/>
    <lineage>
        <taxon>Bacteria</taxon>
        <taxon>Pseudomonadati</taxon>
        <taxon>Lentisphaerota</taxon>
        <taxon>Lentisphaeria</taxon>
        <taxon>Victivallales</taxon>
        <taxon>Victivallaceae</taxon>
        <taxon>Victivallis</taxon>
    </lineage>
</organism>
<keyword evidence="5 6" id="KW-0067">ATP-binding</keyword>
<dbReference type="GO" id="GO:0005737">
    <property type="term" value="C:cytoplasm"/>
    <property type="evidence" value="ECO:0007669"/>
    <property type="project" value="UniProtKB-SubCell"/>
</dbReference>
<dbReference type="Gene3D" id="3.30.420.40">
    <property type="match status" value="2"/>
</dbReference>
<protein>
    <recommendedName>
        <fullName evidence="6">Acetate kinase</fullName>
        <ecNumber evidence="6">2.7.2.1</ecNumber>
    </recommendedName>
    <alternativeName>
        <fullName evidence="6">Acetokinase</fullName>
    </alternativeName>
</protein>
<keyword evidence="6" id="KW-0963">Cytoplasm</keyword>
<dbReference type="InterPro" id="IPR023865">
    <property type="entry name" value="Aliphatic_acid_kinase_CS"/>
</dbReference>